<evidence type="ECO:0000256" key="2">
    <source>
        <dbReference type="ARBA" id="ARBA00022576"/>
    </source>
</evidence>
<organism evidence="7 8">
    <name type="scientific">Terriglobus albidus</name>
    <dbReference type="NCBI Taxonomy" id="1592106"/>
    <lineage>
        <taxon>Bacteria</taxon>
        <taxon>Pseudomonadati</taxon>
        <taxon>Acidobacteriota</taxon>
        <taxon>Terriglobia</taxon>
        <taxon>Terriglobales</taxon>
        <taxon>Acidobacteriaceae</taxon>
        <taxon>Terriglobus</taxon>
    </lineage>
</organism>
<dbReference type="GO" id="GO:0030170">
    <property type="term" value="F:pyridoxal phosphate binding"/>
    <property type="evidence" value="ECO:0007669"/>
    <property type="project" value="InterPro"/>
</dbReference>
<gene>
    <name evidence="7" type="ORF">FTW19_19460</name>
</gene>
<dbReference type="InterPro" id="IPR015421">
    <property type="entry name" value="PyrdxlP-dep_Trfase_major"/>
</dbReference>
<name>A0A5B9ECS5_9BACT</name>
<dbReference type="SUPFAM" id="SSF53383">
    <property type="entry name" value="PLP-dependent transferases"/>
    <property type="match status" value="1"/>
</dbReference>
<comment type="similarity">
    <text evidence="1">Belongs to the class-II pyridoxal-phosphate-dependent aminotransferase family. Histidinol-phosphate aminotransferase subfamily.</text>
</comment>
<keyword evidence="5" id="KW-0732">Signal</keyword>
<dbReference type="InterPro" id="IPR004839">
    <property type="entry name" value="Aminotransferase_I/II_large"/>
</dbReference>
<dbReference type="PROSITE" id="PS51318">
    <property type="entry name" value="TAT"/>
    <property type="match status" value="1"/>
</dbReference>
<proteinExistence type="inferred from homology"/>
<dbReference type="NCBIfam" id="NF006580">
    <property type="entry name" value="PRK09105.1"/>
    <property type="match status" value="1"/>
</dbReference>
<evidence type="ECO:0000313" key="8">
    <source>
        <dbReference type="Proteomes" id="UP000321820"/>
    </source>
</evidence>
<dbReference type="InterPro" id="IPR015424">
    <property type="entry name" value="PyrdxlP-dep_Trfase"/>
</dbReference>
<keyword evidence="3 7" id="KW-0808">Transferase</keyword>
<dbReference type="PANTHER" id="PTHR43643">
    <property type="entry name" value="HISTIDINOL-PHOSPHATE AMINOTRANSFERASE 2"/>
    <property type="match status" value="1"/>
</dbReference>
<keyword evidence="4" id="KW-0663">Pyridoxal phosphate</keyword>
<feature type="domain" description="Aminotransferase class I/classII large" evidence="6">
    <location>
        <begin position="61"/>
        <end position="379"/>
    </location>
</feature>
<feature type="signal peptide" evidence="5">
    <location>
        <begin position="1"/>
        <end position="32"/>
    </location>
</feature>
<protein>
    <submittedName>
        <fullName evidence="7">Aminotransferase class I/II-fold pyridoxal phosphate-dependent enzyme</fullName>
    </submittedName>
</protein>
<evidence type="ECO:0000256" key="3">
    <source>
        <dbReference type="ARBA" id="ARBA00022679"/>
    </source>
</evidence>
<dbReference type="GO" id="GO:0008483">
    <property type="term" value="F:transaminase activity"/>
    <property type="evidence" value="ECO:0007669"/>
    <property type="project" value="UniProtKB-KW"/>
</dbReference>
<dbReference type="KEGG" id="talb:FTW19_19460"/>
<accession>A0A5B9ECS5</accession>
<dbReference type="AlphaFoldDB" id="A0A5B9ECS5"/>
<evidence type="ECO:0000313" key="7">
    <source>
        <dbReference type="EMBL" id="QEE29963.1"/>
    </source>
</evidence>
<dbReference type="PANTHER" id="PTHR43643:SF3">
    <property type="entry name" value="HISTIDINOL-PHOSPHATE AMINOTRANSFERASE"/>
    <property type="match status" value="1"/>
</dbReference>
<evidence type="ECO:0000256" key="4">
    <source>
        <dbReference type="ARBA" id="ARBA00022898"/>
    </source>
</evidence>
<dbReference type="Gene3D" id="3.40.640.10">
    <property type="entry name" value="Type I PLP-dependent aspartate aminotransferase-like (Major domain)"/>
    <property type="match status" value="1"/>
</dbReference>
<evidence type="ECO:0000259" key="6">
    <source>
        <dbReference type="Pfam" id="PF00155"/>
    </source>
</evidence>
<dbReference type="Pfam" id="PF00155">
    <property type="entry name" value="Aminotran_1_2"/>
    <property type="match status" value="1"/>
</dbReference>
<dbReference type="CDD" id="cd00609">
    <property type="entry name" value="AAT_like"/>
    <property type="match status" value="1"/>
</dbReference>
<dbReference type="OrthoDB" id="9813612at2"/>
<dbReference type="RefSeq" id="WP_147649233.1">
    <property type="nucleotide sequence ID" value="NZ_CP042806.1"/>
</dbReference>
<evidence type="ECO:0000256" key="1">
    <source>
        <dbReference type="ARBA" id="ARBA00007970"/>
    </source>
</evidence>
<keyword evidence="8" id="KW-1185">Reference proteome</keyword>
<feature type="chain" id="PRO_5022865185" evidence="5">
    <location>
        <begin position="33"/>
        <end position="406"/>
    </location>
</feature>
<dbReference type="InterPro" id="IPR006311">
    <property type="entry name" value="TAT_signal"/>
</dbReference>
<evidence type="ECO:0000256" key="5">
    <source>
        <dbReference type="SAM" id="SignalP"/>
    </source>
</evidence>
<dbReference type="Gene3D" id="3.90.1150.10">
    <property type="entry name" value="Aspartate Aminotransferase, domain 1"/>
    <property type="match status" value="1"/>
</dbReference>
<sequence length="406" mass="44056">MSSPVSRRSFLCSMGAAAASIPVLTESHFAWAAQQTGAAPAKQPSQMQMMKQMMASMPKDAVLINANENPLGPCEAARTAIAEVAAKGGRYDFLEMFSLMEVFGKQNGVEPDYVAVYAGSSEPLHYSVLKYTGPDKPLVTANPTYEAAQRAAAIAGAKTITKELTSTYAHDVKALAAAAPNAGVIYLCNPNNPTGTITSREDILWLLDNKPKETMLLVDEAYIHLSDAKSVVDQVNTRKDIIILRTFSKVYGMAGIRAGLAVAHPEVLKKLTECGENAMAVTSSIAARVSLEDKDLVPARKKYIGEARTETLKFLTDCGYKIIPGSQSNCFMIDTGRNGRQVMAAMAQKKVIIGRTWPIWPNVVRVSVGTKEDMAKFRTAFKEVMDTPAKAELEQMQRIAVPVHFS</sequence>
<dbReference type="InterPro" id="IPR050106">
    <property type="entry name" value="HistidinolP_aminotransfase"/>
</dbReference>
<dbReference type="InterPro" id="IPR015422">
    <property type="entry name" value="PyrdxlP-dep_Trfase_small"/>
</dbReference>
<reference evidence="7 8" key="1">
    <citation type="submission" date="2019-08" db="EMBL/GenBank/DDBJ databases">
        <title>Complete genome sequence of Terriglobus albidus strain ORNL.</title>
        <authorList>
            <person name="Podar M."/>
        </authorList>
    </citation>
    <scope>NUCLEOTIDE SEQUENCE [LARGE SCALE GENOMIC DNA]</scope>
    <source>
        <strain evidence="7 8">ORNL</strain>
    </source>
</reference>
<keyword evidence="2 7" id="KW-0032">Aminotransferase</keyword>
<dbReference type="EMBL" id="CP042806">
    <property type="protein sequence ID" value="QEE29963.1"/>
    <property type="molecule type" value="Genomic_DNA"/>
</dbReference>
<dbReference type="Proteomes" id="UP000321820">
    <property type="component" value="Chromosome"/>
</dbReference>